<dbReference type="Proteomes" id="UP000002640">
    <property type="component" value="Unassembled WGS sequence"/>
</dbReference>
<dbReference type="GeneID" id="20641887"/>
<accession>G4ZHG3</accession>
<proteinExistence type="predicted"/>
<dbReference type="InParanoid" id="G4ZHG3"/>
<keyword evidence="2" id="KW-1185">Reference proteome</keyword>
<gene>
    <name evidence="1" type="ORF">PHYSODRAFT_300633</name>
</gene>
<organism evidence="1 2">
    <name type="scientific">Phytophthora sojae (strain P6497)</name>
    <name type="common">Soybean stem and root rot agent</name>
    <name type="synonym">Phytophthora megasperma f. sp. glycines</name>
    <dbReference type="NCBI Taxonomy" id="1094619"/>
    <lineage>
        <taxon>Eukaryota</taxon>
        <taxon>Sar</taxon>
        <taxon>Stramenopiles</taxon>
        <taxon>Oomycota</taxon>
        <taxon>Peronosporomycetes</taxon>
        <taxon>Peronosporales</taxon>
        <taxon>Peronosporaceae</taxon>
        <taxon>Phytophthora</taxon>
    </lineage>
</organism>
<reference evidence="1 2" key="1">
    <citation type="journal article" date="2006" name="Science">
        <title>Phytophthora genome sequences uncover evolutionary origins and mechanisms of pathogenesis.</title>
        <authorList>
            <person name="Tyler B.M."/>
            <person name="Tripathy S."/>
            <person name="Zhang X."/>
            <person name="Dehal P."/>
            <person name="Jiang R.H."/>
            <person name="Aerts A."/>
            <person name="Arredondo F.D."/>
            <person name="Baxter L."/>
            <person name="Bensasson D."/>
            <person name="Beynon J.L."/>
            <person name="Chapman J."/>
            <person name="Damasceno C.M."/>
            <person name="Dorrance A.E."/>
            <person name="Dou D."/>
            <person name="Dickerman A.W."/>
            <person name="Dubchak I.L."/>
            <person name="Garbelotto M."/>
            <person name="Gijzen M."/>
            <person name="Gordon S.G."/>
            <person name="Govers F."/>
            <person name="Grunwald N.J."/>
            <person name="Huang W."/>
            <person name="Ivors K.L."/>
            <person name="Jones R.W."/>
            <person name="Kamoun S."/>
            <person name="Krampis K."/>
            <person name="Lamour K.H."/>
            <person name="Lee M.K."/>
            <person name="McDonald W.H."/>
            <person name="Medina M."/>
            <person name="Meijer H.J."/>
            <person name="Nordberg E.K."/>
            <person name="Maclean D.J."/>
            <person name="Ospina-Giraldo M.D."/>
            <person name="Morris P.F."/>
            <person name="Phuntumart V."/>
            <person name="Putnam N.H."/>
            <person name="Rash S."/>
            <person name="Rose J.K."/>
            <person name="Sakihama Y."/>
            <person name="Salamov A.A."/>
            <person name="Savidor A."/>
            <person name="Scheuring C.F."/>
            <person name="Smith B.M."/>
            <person name="Sobral B.W."/>
            <person name="Terry A."/>
            <person name="Torto-Alalibo T.A."/>
            <person name="Win J."/>
            <person name="Xu Z."/>
            <person name="Zhang H."/>
            <person name="Grigoriev I.V."/>
            <person name="Rokhsar D.S."/>
            <person name="Boore J.L."/>
        </authorList>
    </citation>
    <scope>NUCLEOTIDE SEQUENCE [LARGE SCALE GENOMIC DNA]</scope>
    <source>
        <strain evidence="1 2">P6497</strain>
    </source>
</reference>
<sequence>MAIAKAGIVTLPQIPLMFEAPTSVCTSFYKSKGWGPASRVVWEHLPSTAVCVFYLDGSCSIPVFVSPPLETTGFFQMESEATPEGVSIESFTVISYAKYLGHPT</sequence>
<dbReference type="AlphaFoldDB" id="G4ZHG3"/>
<dbReference type="EMBL" id="JH159154">
    <property type="protein sequence ID" value="EGZ17633.1"/>
    <property type="molecule type" value="Genomic_DNA"/>
</dbReference>
<dbReference type="KEGG" id="psoj:PHYSODRAFT_300633"/>
<evidence type="ECO:0000313" key="2">
    <source>
        <dbReference type="Proteomes" id="UP000002640"/>
    </source>
</evidence>
<evidence type="ECO:0000313" key="1">
    <source>
        <dbReference type="EMBL" id="EGZ17633.1"/>
    </source>
</evidence>
<name>G4ZHG3_PHYSP</name>
<dbReference type="RefSeq" id="XP_009526691.1">
    <property type="nucleotide sequence ID" value="XM_009528396.1"/>
</dbReference>
<protein>
    <submittedName>
        <fullName evidence="1">Uncharacterized protein</fullName>
    </submittedName>
</protein>